<name>A0AAV4FFR9_9GAST</name>
<reference evidence="2 3" key="1">
    <citation type="journal article" date="2021" name="Elife">
        <title>Chloroplast acquisition without the gene transfer in kleptoplastic sea slugs, Plakobranchus ocellatus.</title>
        <authorList>
            <person name="Maeda T."/>
            <person name="Takahashi S."/>
            <person name="Yoshida T."/>
            <person name="Shimamura S."/>
            <person name="Takaki Y."/>
            <person name="Nagai Y."/>
            <person name="Toyoda A."/>
            <person name="Suzuki Y."/>
            <person name="Arimoto A."/>
            <person name="Ishii H."/>
            <person name="Satoh N."/>
            <person name="Nishiyama T."/>
            <person name="Hasebe M."/>
            <person name="Maruyama T."/>
            <person name="Minagawa J."/>
            <person name="Obokata J."/>
            <person name="Shigenobu S."/>
        </authorList>
    </citation>
    <scope>NUCLEOTIDE SEQUENCE [LARGE SCALE GENOMIC DNA]</scope>
</reference>
<feature type="compositionally biased region" description="Polar residues" evidence="1">
    <location>
        <begin position="305"/>
        <end position="323"/>
    </location>
</feature>
<feature type="compositionally biased region" description="Polar residues" evidence="1">
    <location>
        <begin position="203"/>
        <end position="226"/>
    </location>
</feature>
<comment type="caution">
    <text evidence="2">The sequence shown here is derived from an EMBL/GenBank/DDBJ whole genome shotgun (WGS) entry which is preliminary data.</text>
</comment>
<protein>
    <submittedName>
        <fullName evidence="2">Protein ENL-like isoform X3</fullName>
    </submittedName>
</protein>
<dbReference type="EMBL" id="BMAT01000687">
    <property type="protein sequence ID" value="GFR71210.1"/>
    <property type="molecule type" value="Genomic_DNA"/>
</dbReference>
<organism evidence="2 3">
    <name type="scientific">Elysia marginata</name>
    <dbReference type="NCBI Taxonomy" id="1093978"/>
    <lineage>
        <taxon>Eukaryota</taxon>
        <taxon>Metazoa</taxon>
        <taxon>Spiralia</taxon>
        <taxon>Lophotrochozoa</taxon>
        <taxon>Mollusca</taxon>
        <taxon>Gastropoda</taxon>
        <taxon>Heterobranchia</taxon>
        <taxon>Euthyneura</taxon>
        <taxon>Panpulmonata</taxon>
        <taxon>Sacoglossa</taxon>
        <taxon>Placobranchoidea</taxon>
        <taxon>Plakobranchidae</taxon>
        <taxon>Elysia</taxon>
    </lineage>
</organism>
<feature type="region of interest" description="Disordered" evidence="1">
    <location>
        <begin position="412"/>
        <end position="444"/>
    </location>
</feature>
<gene>
    <name evidence="2" type="ORF">ElyMa_000348300</name>
</gene>
<keyword evidence="3" id="KW-1185">Reference proteome</keyword>
<evidence type="ECO:0000313" key="2">
    <source>
        <dbReference type="EMBL" id="GFR71210.1"/>
    </source>
</evidence>
<feature type="region of interest" description="Disordered" evidence="1">
    <location>
        <begin position="305"/>
        <end position="373"/>
    </location>
</feature>
<feature type="compositionally biased region" description="Low complexity" evidence="1">
    <location>
        <begin position="250"/>
        <end position="274"/>
    </location>
</feature>
<feature type="compositionally biased region" description="Polar residues" evidence="1">
    <location>
        <begin position="354"/>
        <end position="366"/>
    </location>
</feature>
<feature type="region of interest" description="Disordered" evidence="1">
    <location>
        <begin position="173"/>
        <end position="285"/>
    </location>
</feature>
<dbReference type="AlphaFoldDB" id="A0AAV4FFR9"/>
<evidence type="ECO:0000313" key="3">
    <source>
        <dbReference type="Proteomes" id="UP000762676"/>
    </source>
</evidence>
<accession>A0AAV4FFR9</accession>
<feature type="compositionally biased region" description="Polar residues" evidence="1">
    <location>
        <begin position="233"/>
        <end position="249"/>
    </location>
</feature>
<evidence type="ECO:0000256" key="1">
    <source>
        <dbReference type="SAM" id="MobiDB-lite"/>
    </source>
</evidence>
<proteinExistence type="predicted"/>
<dbReference type="Proteomes" id="UP000762676">
    <property type="component" value="Unassembled WGS sequence"/>
</dbReference>
<sequence>MASKTAAKIQRDKEMAAMLYNSKEQRVLEKSLQTLRLEQTYALKLLELDHRIIKVRYKKLKENVSKIKSHLPVDDISSFRDLDLQGKLNVGGPSGVNLGSAIKIAAAARRLNLGAGFKRRSRMRSALPTISVQRELESGRDGLLDMRSKSVVSIIEQPVADRIKRSNSITGAFIDAPTVNGDGATKNRPASAFPPHNRRSIFRPQTVNGPSSTNTQKICTPNNMHQNSDKNNDLSGNKIGNNDKNANINSLSPHADSLSPLLSPSDSPGGPTTDSSRDTLKPESGFMPIKESLSLPLATNTDHSTAEYTGQEPMSSFRSTSSILHRPRSPFSSHSTVPRRASAPARQNRRRLSHISTDSIDSNLGENSHEERRQELLEEEGVRAATLDQRTRMFLKDVDDYLIRNPPLQPSHVAFENGLPEPPRKDSLVEPPASQAGLDAQTNSNARSVRFRHRRGEAMPGEDQDVTPTFYPEIEYKERLMGLWKDMDKCRYLRVPDERIDLSGVNTLAKDQMKLFETLRNAEPQPLRQAWET</sequence>